<name>A0A9P5Q5X2_9AGAR</name>
<reference evidence="7" key="1">
    <citation type="submission" date="2020-11" db="EMBL/GenBank/DDBJ databases">
        <authorList>
            <consortium name="DOE Joint Genome Institute"/>
            <person name="Ahrendt S."/>
            <person name="Riley R."/>
            <person name="Andreopoulos W."/>
            <person name="Labutti K."/>
            <person name="Pangilinan J."/>
            <person name="Ruiz-Duenas F.J."/>
            <person name="Barrasa J.M."/>
            <person name="Sanchez-Garcia M."/>
            <person name="Camarero S."/>
            <person name="Miyauchi S."/>
            <person name="Serrano A."/>
            <person name="Linde D."/>
            <person name="Babiker R."/>
            <person name="Drula E."/>
            <person name="Ayuso-Fernandez I."/>
            <person name="Pacheco R."/>
            <person name="Padilla G."/>
            <person name="Ferreira P."/>
            <person name="Barriuso J."/>
            <person name="Kellner H."/>
            <person name="Castanera R."/>
            <person name="Alfaro M."/>
            <person name="Ramirez L."/>
            <person name="Pisabarro A.G."/>
            <person name="Kuo A."/>
            <person name="Tritt A."/>
            <person name="Lipzen A."/>
            <person name="He G."/>
            <person name="Yan M."/>
            <person name="Ng V."/>
            <person name="Cullen D."/>
            <person name="Martin F."/>
            <person name="Rosso M.-N."/>
            <person name="Henrissat B."/>
            <person name="Hibbett D."/>
            <person name="Martinez A.T."/>
            <person name="Grigoriev I.V."/>
        </authorList>
    </citation>
    <scope>NUCLEOTIDE SEQUENCE</scope>
    <source>
        <strain evidence="7">AH 40177</strain>
    </source>
</reference>
<feature type="compositionally biased region" description="Low complexity" evidence="5">
    <location>
        <begin position="222"/>
        <end position="236"/>
    </location>
</feature>
<feature type="transmembrane region" description="Helical" evidence="6">
    <location>
        <begin position="103"/>
        <end position="123"/>
    </location>
</feature>
<organism evidence="7 8">
    <name type="scientific">Rhodocollybia butyracea</name>
    <dbReference type="NCBI Taxonomy" id="206335"/>
    <lineage>
        <taxon>Eukaryota</taxon>
        <taxon>Fungi</taxon>
        <taxon>Dikarya</taxon>
        <taxon>Basidiomycota</taxon>
        <taxon>Agaricomycotina</taxon>
        <taxon>Agaricomycetes</taxon>
        <taxon>Agaricomycetidae</taxon>
        <taxon>Agaricales</taxon>
        <taxon>Marasmiineae</taxon>
        <taxon>Omphalotaceae</taxon>
        <taxon>Rhodocollybia</taxon>
    </lineage>
</organism>
<dbReference type="GO" id="GO:0000324">
    <property type="term" value="C:fungal-type vacuole"/>
    <property type="evidence" value="ECO:0007669"/>
    <property type="project" value="TreeGrafter"/>
</dbReference>
<dbReference type="Proteomes" id="UP000772434">
    <property type="component" value="Unassembled WGS sequence"/>
</dbReference>
<feature type="transmembrane region" description="Helical" evidence="6">
    <location>
        <begin position="144"/>
        <end position="168"/>
    </location>
</feature>
<feature type="transmembrane region" description="Helical" evidence="6">
    <location>
        <begin position="25"/>
        <end position="43"/>
    </location>
</feature>
<feature type="transmembrane region" description="Helical" evidence="6">
    <location>
        <begin position="63"/>
        <end position="83"/>
    </location>
</feature>
<keyword evidence="3 6" id="KW-1133">Transmembrane helix</keyword>
<evidence type="ECO:0000256" key="6">
    <source>
        <dbReference type="SAM" id="Phobius"/>
    </source>
</evidence>
<dbReference type="OrthoDB" id="3358017at2759"/>
<evidence type="ECO:0000256" key="1">
    <source>
        <dbReference type="ARBA" id="ARBA00004141"/>
    </source>
</evidence>
<keyword evidence="8" id="KW-1185">Reference proteome</keyword>
<dbReference type="Pfam" id="PF04479">
    <property type="entry name" value="RTA1"/>
    <property type="match status" value="1"/>
</dbReference>
<dbReference type="InterPro" id="IPR007568">
    <property type="entry name" value="RTA1"/>
</dbReference>
<evidence type="ECO:0000256" key="4">
    <source>
        <dbReference type="ARBA" id="ARBA00023136"/>
    </source>
</evidence>
<feature type="region of interest" description="Disordered" evidence="5">
    <location>
        <begin position="214"/>
        <end position="240"/>
    </location>
</feature>
<feature type="transmembrane region" description="Helical" evidence="6">
    <location>
        <begin position="297"/>
        <end position="315"/>
    </location>
</feature>
<keyword evidence="2 6" id="KW-0812">Transmembrane</keyword>
<evidence type="ECO:0000313" key="7">
    <source>
        <dbReference type="EMBL" id="KAF9074170.1"/>
    </source>
</evidence>
<evidence type="ECO:0000256" key="2">
    <source>
        <dbReference type="ARBA" id="ARBA00022692"/>
    </source>
</evidence>
<comment type="subcellular location">
    <subcellularLocation>
        <location evidence="1">Membrane</location>
        <topology evidence="1">Multi-pass membrane protein</topology>
    </subcellularLocation>
</comment>
<sequence>MAANLFLRKVTVDIVSPYGYVPTEFVTIIFLVLFGISTGKKLVHSTQLMFTWCPLALHSGQAIFFKTWWAFPTIVVAGLLELMGWSARLWSSLNPNLLAPYEMQLTCTILAPTPFVAGNFLILGRIINRLGTKYSRLPPRWYSIIFCSCDLISLLIQAIGGGTAATAVGNGNDPTNGGNIMLGGIVFQMATITVYVFCAFEFFIRYLTDTPLRGRDSSNEKTTQSSSDNGSTTSTTIEPEAHAKSDNIKQGLMNVKLKVITAALIFSTVCLFIRAVYRTIELSDGWSGKIIQTQVYFNVLDGTMIVLAMYTMNIAHPGFMLADNSQLASTPKFS</sequence>
<dbReference type="PANTHER" id="PTHR31465">
    <property type="entry name" value="PROTEIN RTA1-RELATED"/>
    <property type="match status" value="1"/>
</dbReference>
<dbReference type="AlphaFoldDB" id="A0A9P5Q5X2"/>
<evidence type="ECO:0000256" key="3">
    <source>
        <dbReference type="ARBA" id="ARBA00022989"/>
    </source>
</evidence>
<keyword evidence="4 6" id="KW-0472">Membrane</keyword>
<dbReference type="EMBL" id="JADNRY010000014">
    <property type="protein sequence ID" value="KAF9074170.1"/>
    <property type="molecule type" value="Genomic_DNA"/>
</dbReference>
<dbReference type="GO" id="GO:0005886">
    <property type="term" value="C:plasma membrane"/>
    <property type="evidence" value="ECO:0007669"/>
    <property type="project" value="TreeGrafter"/>
</dbReference>
<accession>A0A9P5Q5X2</accession>
<evidence type="ECO:0000313" key="8">
    <source>
        <dbReference type="Proteomes" id="UP000772434"/>
    </source>
</evidence>
<comment type="caution">
    <text evidence="7">The sequence shown here is derived from an EMBL/GenBank/DDBJ whole genome shotgun (WGS) entry which is preliminary data.</text>
</comment>
<dbReference type="PANTHER" id="PTHR31465:SF9">
    <property type="entry name" value="SPHINGOID LONG-CHAIN BASE TRANSPORTER RSB1"/>
    <property type="match status" value="1"/>
</dbReference>
<gene>
    <name evidence="7" type="ORF">BDP27DRAFT_1416487</name>
</gene>
<feature type="transmembrane region" description="Helical" evidence="6">
    <location>
        <begin position="259"/>
        <end position="277"/>
    </location>
</feature>
<protein>
    <submittedName>
        <fullName evidence="7">RTA1 like protein-domain-containing protein</fullName>
    </submittedName>
</protein>
<feature type="transmembrane region" description="Helical" evidence="6">
    <location>
        <begin position="180"/>
        <end position="204"/>
    </location>
</feature>
<evidence type="ECO:0000256" key="5">
    <source>
        <dbReference type="SAM" id="MobiDB-lite"/>
    </source>
</evidence>
<proteinExistence type="predicted"/>